<reference evidence="2" key="1">
    <citation type="journal article" date="2020" name="Nature">
        <title>Giant virus diversity and host interactions through global metagenomics.</title>
        <authorList>
            <person name="Schulz F."/>
            <person name="Roux S."/>
            <person name="Paez-Espino D."/>
            <person name="Jungbluth S."/>
            <person name="Walsh D.A."/>
            <person name="Denef V.J."/>
            <person name="McMahon K.D."/>
            <person name="Konstantinidis K.T."/>
            <person name="Eloe-Fadrosh E.A."/>
            <person name="Kyrpides N.C."/>
            <person name="Woyke T."/>
        </authorList>
    </citation>
    <scope>NUCLEOTIDE SEQUENCE</scope>
    <source>
        <strain evidence="2">GVMAG-S-1016704-142</strain>
    </source>
</reference>
<dbReference type="Pfam" id="PF03382">
    <property type="entry name" value="DUF285"/>
    <property type="match status" value="3"/>
</dbReference>
<evidence type="ECO:0000313" key="2">
    <source>
        <dbReference type="EMBL" id="QHU34035.1"/>
    </source>
</evidence>
<keyword evidence="1" id="KW-1133">Transmembrane helix</keyword>
<dbReference type="AlphaFoldDB" id="A0A6C0LVI3"/>
<name>A0A6C0LVI3_9ZZZZ</name>
<keyword evidence="1" id="KW-0472">Membrane</keyword>
<evidence type="ECO:0000256" key="1">
    <source>
        <dbReference type="SAM" id="Phobius"/>
    </source>
</evidence>
<accession>A0A6C0LVI3</accession>
<evidence type="ECO:0008006" key="3">
    <source>
        <dbReference type="Google" id="ProtNLM"/>
    </source>
</evidence>
<keyword evidence="1" id="KW-0812">Transmembrane</keyword>
<dbReference type="InterPro" id="IPR005046">
    <property type="entry name" value="DUF285"/>
</dbReference>
<organism evidence="2">
    <name type="scientific">viral metagenome</name>
    <dbReference type="NCBI Taxonomy" id="1070528"/>
    <lineage>
        <taxon>unclassified sequences</taxon>
        <taxon>metagenomes</taxon>
        <taxon>organismal metagenomes</taxon>
    </lineage>
</organism>
<proteinExistence type="predicted"/>
<feature type="transmembrane region" description="Helical" evidence="1">
    <location>
        <begin position="785"/>
        <end position="807"/>
    </location>
</feature>
<protein>
    <recommendedName>
        <fullName evidence="3">BspA family leucine-rich repeat surface protein</fullName>
    </recommendedName>
</protein>
<dbReference type="EMBL" id="MN740566">
    <property type="protein sequence ID" value="QHU34035.1"/>
    <property type="molecule type" value="Genomic_DNA"/>
</dbReference>
<sequence>MTDTNFIPLNTDLINMGGTATCSPNCGVCTGDCDGDVDCAGNLKCFQRESSNSQVPGCFLGGDGDVNNYDYCYDPSVLSGPDYNYDKMTVGNNGGVNCDTYCSTGWNNEAPVGSSCVTAKNKDGEFTGCDMTPGGDLTCYCKNPGPLINKGGTATCSPNCGVCTGDCDGDVDCAGDLKCFQRESSTSQVPGCFLGGDGDVNNYDYCYDPSVLSGPDYNYDKMTVGNNGGVNCDTYCSTGWNNEAPVGSSCVKAKNKDGEFTGCDMTPGGDLTCYCKNPEVFTTAAASTPTFIPLSFEPVIENTSMCPAFDQCANIDSLSTTRGVSLIDNDIIQIKKQFSEGRNINDLCCVLGPIELWNTSKVTDLSGLFSSLTPDTKIPVLDLSNWDVGNVVNMSSAFSNMKIGTLKISEWNVSNVTQMSGMFTGAEIDSFDISGWAVENVINMIAMFKNFKTSSPLKLGWSNLNVENMSMMFHACVVPSIEGIAAWNTGNVINVSSMFAFASINSHLDLTKWVTHSFSNVMYMFNNAEITSLDATGWVLSSASSTSFMFVNSKFGNLTIDYWDDIGGSSTWNTNSGTSYMFNGATITGDLSAVGLTCIKESNTLNFAFSGINVTGTLDLRNWNITGTVKMSFLFKDSIVNSLLLTGWIVPKTSITASFMFDGSTVQSGKIDLSDFPTVSVTNNVNVFRAFADVSLGDTIVNVSTWTGISDGDFASIFSGSTIEKLIKPFDRQSVACVGEYTDWGDCDVDSCIKTRCWAPEPEGGGVAVIQKKYAHVRKFVTGNLYGVVIILNLAASVTLHLVVINVEPKMTERIRYFPTSPWVHAKLLVPTIQNAPVTVITVRTAIAGFKLITVLNVKRVILVHPH</sequence>